<keyword evidence="1 2" id="KW-0539">Nucleus</keyword>
<dbReference type="FunFam" id="2.30.280.10:FF:000005">
    <property type="entry name" value="E3 ubiquitin-protein ligase UHRF1"/>
    <property type="match status" value="1"/>
</dbReference>
<dbReference type="Gene3D" id="3.40.50.360">
    <property type="match status" value="1"/>
</dbReference>
<comment type="caution">
    <text evidence="5">The sequence shown here is derived from an EMBL/GenBank/DDBJ whole genome shotgun (WGS) entry which is preliminary data.</text>
</comment>
<dbReference type="Proteomes" id="UP000076858">
    <property type="component" value="Unassembled WGS sequence"/>
</dbReference>
<evidence type="ECO:0000256" key="1">
    <source>
        <dbReference type="ARBA" id="ARBA00023242"/>
    </source>
</evidence>
<dbReference type="GO" id="GO:0044027">
    <property type="term" value="P:negative regulation of gene expression via chromosomal CpG island methylation"/>
    <property type="evidence" value="ECO:0007669"/>
    <property type="project" value="TreeGrafter"/>
</dbReference>
<dbReference type="GO" id="GO:0016491">
    <property type="term" value="F:oxidoreductase activity"/>
    <property type="evidence" value="ECO:0007669"/>
    <property type="project" value="InterPro"/>
</dbReference>
<dbReference type="InterPro" id="IPR036987">
    <property type="entry name" value="SRA-YDG_sf"/>
</dbReference>
<organism evidence="5 6">
    <name type="scientific">Daphnia magna</name>
    <dbReference type="NCBI Taxonomy" id="35525"/>
    <lineage>
        <taxon>Eukaryota</taxon>
        <taxon>Metazoa</taxon>
        <taxon>Ecdysozoa</taxon>
        <taxon>Arthropoda</taxon>
        <taxon>Crustacea</taxon>
        <taxon>Branchiopoda</taxon>
        <taxon>Diplostraca</taxon>
        <taxon>Cladocera</taxon>
        <taxon>Anomopoda</taxon>
        <taxon>Daphniidae</taxon>
        <taxon>Daphnia</taxon>
    </lineage>
</organism>
<dbReference type="PANTHER" id="PTHR14140:SF27">
    <property type="entry name" value="OS04G0289800 PROTEIN"/>
    <property type="match status" value="1"/>
</dbReference>
<name>A0A164RTH7_9CRUS</name>
<feature type="region of interest" description="Disordered" evidence="3">
    <location>
        <begin position="256"/>
        <end position="305"/>
    </location>
</feature>
<evidence type="ECO:0000313" key="5">
    <source>
        <dbReference type="EMBL" id="KZS08926.1"/>
    </source>
</evidence>
<reference evidence="5 6" key="1">
    <citation type="submission" date="2016-03" db="EMBL/GenBank/DDBJ databases">
        <title>EvidentialGene: Evidence-directed Construction of Genes on Genomes.</title>
        <authorList>
            <person name="Gilbert D.G."/>
            <person name="Choi J.-H."/>
            <person name="Mockaitis K."/>
            <person name="Colbourne J."/>
            <person name="Pfrender M."/>
        </authorList>
    </citation>
    <scope>NUCLEOTIDE SEQUENCE [LARGE SCALE GENOMIC DNA]</scope>
    <source>
        <strain evidence="5 6">Xinb3</strain>
        <tissue evidence="5">Complete organism</tissue>
    </source>
</reference>
<dbReference type="GO" id="GO:0005634">
    <property type="term" value="C:nucleus"/>
    <property type="evidence" value="ECO:0007669"/>
    <property type="project" value="UniProtKB-SubCell"/>
</dbReference>
<dbReference type="SUPFAM" id="SSF52218">
    <property type="entry name" value="Flavoproteins"/>
    <property type="match status" value="1"/>
</dbReference>
<dbReference type="PROSITE" id="PS51015">
    <property type="entry name" value="YDG"/>
    <property type="match status" value="1"/>
</dbReference>
<feature type="region of interest" description="Disordered" evidence="3">
    <location>
        <begin position="197"/>
        <end position="242"/>
    </location>
</feature>
<dbReference type="PANTHER" id="PTHR14140">
    <property type="entry name" value="E3 UBIQUITIN-PROTEIN LIGASE UHRF-RELATED"/>
    <property type="match status" value="1"/>
</dbReference>
<evidence type="ECO:0000256" key="3">
    <source>
        <dbReference type="SAM" id="MobiDB-lite"/>
    </source>
</evidence>
<evidence type="ECO:0000259" key="4">
    <source>
        <dbReference type="PROSITE" id="PS51015"/>
    </source>
</evidence>
<dbReference type="OrthoDB" id="2270193at2759"/>
<feature type="compositionally biased region" description="Basic residues" evidence="3">
    <location>
        <begin position="290"/>
        <end position="304"/>
    </location>
</feature>
<comment type="subcellular location">
    <subcellularLocation>
        <location evidence="2">Nucleus</location>
    </subcellularLocation>
</comment>
<protein>
    <recommendedName>
        <fullName evidence="4">YDG domain-containing protein</fullName>
    </recommendedName>
</protein>
<dbReference type="GO" id="GO:0016567">
    <property type="term" value="P:protein ubiquitination"/>
    <property type="evidence" value="ECO:0007669"/>
    <property type="project" value="TreeGrafter"/>
</dbReference>
<dbReference type="InterPro" id="IPR029039">
    <property type="entry name" value="Flavoprotein-like_sf"/>
</dbReference>
<feature type="compositionally biased region" description="Basic and acidic residues" evidence="3">
    <location>
        <begin position="223"/>
        <end position="232"/>
    </location>
</feature>
<dbReference type="SMART" id="SM00466">
    <property type="entry name" value="SRA"/>
    <property type="match status" value="1"/>
</dbReference>
<dbReference type="Pfam" id="PF02182">
    <property type="entry name" value="SAD_SRA"/>
    <property type="match status" value="1"/>
</dbReference>
<dbReference type="EMBL" id="LRGB01002140">
    <property type="protein sequence ID" value="KZS08926.1"/>
    <property type="molecule type" value="Genomic_DNA"/>
</dbReference>
<gene>
    <name evidence="5" type="ORF">APZ42_026932</name>
</gene>
<evidence type="ECO:0000313" key="6">
    <source>
        <dbReference type="Proteomes" id="UP000076858"/>
    </source>
</evidence>
<dbReference type="Pfam" id="PF03358">
    <property type="entry name" value="FMN_red"/>
    <property type="match status" value="1"/>
</dbReference>
<feature type="domain" description="YDG" evidence="4">
    <location>
        <begin position="318"/>
        <end position="469"/>
    </location>
</feature>
<dbReference type="InterPro" id="IPR015947">
    <property type="entry name" value="PUA-like_sf"/>
</dbReference>
<dbReference type="SUPFAM" id="SSF88697">
    <property type="entry name" value="PUA domain-like"/>
    <property type="match status" value="1"/>
</dbReference>
<dbReference type="AlphaFoldDB" id="A0A164RTH7"/>
<feature type="region of interest" description="Disordered" evidence="3">
    <location>
        <begin position="382"/>
        <end position="402"/>
    </location>
</feature>
<dbReference type="Gene3D" id="2.30.280.10">
    <property type="entry name" value="SRA-YDG"/>
    <property type="match status" value="1"/>
</dbReference>
<sequence length="517" mass="57587">MPAKKIIVFLGSTRDGRLGDKVANYVRNVLEQTGMSAKIFDPLEMDFQMLRQPLHFMKDKSAAPSWVTEANKEIESADGFVVVLSEYNCGVPPALSNMMNHFPPASYRHRPCSIVTYSMGDFGGIRAATVVQPFLSELGMISLPVRVALPAVHKKFDEGVNNAGLSEYELQRIKNLEENRRILESIRQEQIYTYGDIKPVKQKKDKRNSGQNAQPKKAAVKTESSDGKRDNSDVENSGVVRRKSSRLCGKKFKMSWRNADKGGDNSDDEDFDEAKYDDTCSDDEDFEGPKKKRRSQPKGPRGPKVKIVIPKNRPNFYGAVLGVEVGRVWETRMACCADGIHRPTVAGIHAGPEGAYSISLSGGYEDDVDIGECFTYTGEGGRALKGTESDPKNLRTAPQSKDQTLTRGNLALSLNITTRKPVRVIRGSNLKNEFAPEYGYRYDGLYTVEKYWQCVGKSGFKVYKFALRRCPDQAPPPWVSGVVSYANAASSAEEEGDEMDEDEEQKPTVLKVKLFNK</sequence>
<dbReference type="InterPro" id="IPR045134">
    <property type="entry name" value="UHRF1/2-like"/>
</dbReference>
<accession>A0A164RTH7</accession>
<dbReference type="InterPro" id="IPR003105">
    <property type="entry name" value="SRA_YDG"/>
</dbReference>
<evidence type="ECO:0000256" key="2">
    <source>
        <dbReference type="PROSITE-ProRule" id="PRU00358"/>
    </source>
</evidence>
<dbReference type="STRING" id="35525.A0A164RTH7"/>
<proteinExistence type="predicted"/>
<dbReference type="GO" id="GO:0061630">
    <property type="term" value="F:ubiquitin protein ligase activity"/>
    <property type="evidence" value="ECO:0007669"/>
    <property type="project" value="TreeGrafter"/>
</dbReference>
<dbReference type="InterPro" id="IPR005025">
    <property type="entry name" value="FMN_Rdtase-like_dom"/>
</dbReference>
<keyword evidence="6" id="KW-1185">Reference proteome</keyword>